<dbReference type="PROSITE" id="PS51996">
    <property type="entry name" value="TR_MART"/>
    <property type="match status" value="1"/>
</dbReference>
<sequence>MTYILYSKTYKTLKIIPTKEVMADIYYQRTILPKKKHIEEYLSKNKSDKISKFFKGKDINDAINEIKQAISKIDYKIPLYHESSKNIYIITRTKVYDSVVRRHYRFPTQQMYNMFKIKREKMKKDIKKIKKKPLKKTHLGEYVDFKIYYKKYTETFRVREYNKLGLMIKFLDSFDLDILYNTYISVFYHYANEVGKNITICLRPSFQPHLTHINPYYTRSELINMGLNMGIIKESNVYYDQDKVMKLCKQINENDIKAKTITDHQYHIIKNNKIGIVQYYSLQGSYFINNYLRQLVPYKYKNESLEKNILSVWKLINSAPAFDKSYILFRFISNDEHLNHLKIGEIYTSPSFISTTRDQFYKQEEYKFGFILIKIKIFSKVKGIALCIETISHFPKEQEIILAPRSMLKLIKKDNNVPYYHTDEIYKAKMTAKYEFEYVGKKKISSNDRPIYKSENDTVDFMEIKKEDSLTVHERIKYFVYKYAQPMYQFRSKIGNKIYTIVTEWYDSTSVYKKFYAATSSNGFLMYSIVNNYISFTIELGEDNEGPYMYINYYFRHSQSDKDISYTSDEFIHFISTVAYYFEIDKVIIYINYLSCDLKSTKQAGIQDDKSIFYGGNYCADFYAYFKYNKKKYSNIDSVILKPAFSYHQLDRLKKINPLQILSEYDRDDELYQIHKRTYKDIVPKEKDNIANFYVWLVEYHCRFVQTLVNKLDKIYSSELNPFLDINNYYILDIGSYLYNNNIIDHYPIFGKKSKIIGVSDIKKEMPKNVYRLKRKRLAI</sequence>
<dbReference type="SUPFAM" id="SSF56399">
    <property type="entry name" value="ADP-ribosylation"/>
    <property type="match status" value="1"/>
</dbReference>
<dbReference type="GO" id="GO:0016740">
    <property type="term" value="F:transferase activity"/>
    <property type="evidence" value="ECO:0007669"/>
    <property type="project" value="UniProtKB-KW"/>
</dbReference>
<accession>A0A481Z1L8</accession>
<dbReference type="Gene3D" id="3.90.176.10">
    <property type="entry name" value="Toxin ADP-ribosyltransferase, Chain A, domain 1"/>
    <property type="match status" value="1"/>
</dbReference>
<reference evidence="1" key="1">
    <citation type="journal article" date="2019" name="MBio">
        <title>Virus Genomes from Deep Sea Sediments Expand the Ocean Megavirome and Support Independent Origins of Viral Gigantism.</title>
        <authorList>
            <person name="Backstrom D."/>
            <person name="Yutin N."/>
            <person name="Jorgensen S.L."/>
            <person name="Dharamshi J."/>
            <person name="Homa F."/>
            <person name="Zaremba-Niedwiedzka K."/>
            <person name="Spang A."/>
            <person name="Wolf Y.I."/>
            <person name="Koonin E.V."/>
            <person name="Ettema T.J."/>
        </authorList>
    </citation>
    <scope>NUCLEOTIDE SEQUENCE</scope>
</reference>
<dbReference type="EMBL" id="MK500394">
    <property type="protein sequence ID" value="QBK88664.1"/>
    <property type="molecule type" value="Genomic_DNA"/>
</dbReference>
<keyword evidence="1" id="KW-0808">Transferase</keyword>
<name>A0A481Z1L8_9VIRU</name>
<gene>
    <name evidence="1" type="ORF">LCMiAC01_03420</name>
</gene>
<organism evidence="1">
    <name type="scientific">Mimivirus LCMiAC01</name>
    <dbReference type="NCBI Taxonomy" id="2506608"/>
    <lineage>
        <taxon>Viruses</taxon>
        <taxon>Varidnaviria</taxon>
        <taxon>Bamfordvirae</taxon>
        <taxon>Nucleocytoviricota</taxon>
        <taxon>Megaviricetes</taxon>
        <taxon>Imitervirales</taxon>
        <taxon>Mimiviridae</taxon>
        <taxon>Klosneuvirinae</taxon>
    </lineage>
</organism>
<proteinExistence type="predicted"/>
<evidence type="ECO:0000313" key="1">
    <source>
        <dbReference type="EMBL" id="QBK88664.1"/>
    </source>
</evidence>
<protein>
    <submittedName>
        <fullName evidence="1">ADP-ribosyltransferase exoenzyme domain protein</fullName>
    </submittedName>
</protein>